<dbReference type="Proteomes" id="UP001211619">
    <property type="component" value="Segment"/>
</dbReference>
<accession>A0AAE9VIX2</accession>
<name>A0AAE9VIX2_9CAUD</name>
<proteinExistence type="predicted"/>
<reference evidence="1 2" key="1">
    <citation type="submission" date="2022-10" db="EMBL/GenBank/DDBJ databases">
        <title>Complete genome sequence analysis of a novel Escherichia coli phage vB_EcoM_DE15.</title>
        <authorList>
            <person name="Cui J."/>
        </authorList>
    </citation>
    <scope>NUCLEOTIDE SEQUENCE [LARGE SCALE GENOMIC DNA]</scope>
</reference>
<sequence>MLYSLPKLSRLGCLRLRLLQWTSSTIASGKEYRQNYTNSIPINVSELFQYSKQKE</sequence>
<dbReference type="EMBL" id="OP595144">
    <property type="protein sequence ID" value="WAX24545.1"/>
    <property type="molecule type" value="Genomic_DNA"/>
</dbReference>
<keyword evidence="2" id="KW-1185">Reference proteome</keyword>
<organism evidence="1 2">
    <name type="scientific">Escherichia phage vB_EcoM_DE15</name>
    <dbReference type="NCBI Taxonomy" id="3003366"/>
    <lineage>
        <taxon>Viruses</taxon>
        <taxon>Duplodnaviria</taxon>
        <taxon>Heunggongvirae</taxon>
        <taxon>Uroviricota</taxon>
        <taxon>Caudoviricetes</taxon>
        <taxon>Chaseviridae</taxon>
        <taxon>Cleopatravirinae</taxon>
        <taxon>Carltongylesvirus</taxon>
        <taxon>Carltongylesvirus DE15</taxon>
    </lineage>
</organism>
<evidence type="ECO:0000313" key="1">
    <source>
        <dbReference type="EMBL" id="WAX24545.1"/>
    </source>
</evidence>
<dbReference type="GeneID" id="80832201"/>
<protein>
    <submittedName>
        <fullName evidence="1">Uncharacterized protein</fullName>
    </submittedName>
</protein>
<dbReference type="KEGG" id="vg:80832201"/>
<evidence type="ECO:0000313" key="2">
    <source>
        <dbReference type="Proteomes" id="UP001211619"/>
    </source>
</evidence>
<dbReference type="RefSeq" id="YP_010845052.1">
    <property type="nucleotide sequence ID" value="NC_079184.1"/>
</dbReference>